<feature type="domain" description="B box-type" evidence="7">
    <location>
        <begin position="107"/>
        <end position="149"/>
    </location>
</feature>
<evidence type="ECO:0000256" key="1">
    <source>
        <dbReference type="ARBA" id="ARBA00022723"/>
    </source>
</evidence>
<dbReference type="PROSITE" id="PS50089">
    <property type="entry name" value="ZF_RING_2"/>
    <property type="match status" value="1"/>
</dbReference>
<keyword evidence="9" id="KW-1185">Reference proteome</keyword>
<keyword evidence="2 4" id="KW-0863">Zinc-finger</keyword>
<evidence type="ECO:0008006" key="10">
    <source>
        <dbReference type="Google" id="ProtNLM"/>
    </source>
</evidence>
<dbReference type="InterPro" id="IPR001841">
    <property type="entry name" value="Znf_RING"/>
</dbReference>
<dbReference type="SMART" id="SM00184">
    <property type="entry name" value="RING"/>
    <property type="match status" value="1"/>
</dbReference>
<evidence type="ECO:0000313" key="9">
    <source>
        <dbReference type="Proteomes" id="UP001497623"/>
    </source>
</evidence>
<evidence type="ECO:0000256" key="2">
    <source>
        <dbReference type="ARBA" id="ARBA00022771"/>
    </source>
</evidence>
<dbReference type="Pfam" id="PF00643">
    <property type="entry name" value="zf-B_box"/>
    <property type="match status" value="1"/>
</dbReference>
<dbReference type="SUPFAM" id="SSF57850">
    <property type="entry name" value="RING/U-box"/>
    <property type="match status" value="1"/>
</dbReference>
<reference evidence="8 9" key="1">
    <citation type="submission" date="2024-05" db="EMBL/GenBank/DDBJ databases">
        <authorList>
            <person name="Wallberg A."/>
        </authorList>
    </citation>
    <scope>NUCLEOTIDE SEQUENCE [LARGE SCALE GENOMIC DNA]</scope>
</reference>
<dbReference type="PANTHER" id="PTHR25462">
    <property type="entry name" value="BONUS, ISOFORM C-RELATED"/>
    <property type="match status" value="1"/>
</dbReference>
<dbReference type="SUPFAM" id="SSF57845">
    <property type="entry name" value="B-box zinc-binding domain"/>
    <property type="match status" value="1"/>
</dbReference>
<feature type="domain" description="RING-type" evidence="6">
    <location>
        <begin position="21"/>
        <end position="64"/>
    </location>
</feature>
<evidence type="ECO:0000313" key="8">
    <source>
        <dbReference type="EMBL" id="CAL4113254.1"/>
    </source>
</evidence>
<proteinExistence type="predicted"/>
<evidence type="ECO:0000256" key="3">
    <source>
        <dbReference type="ARBA" id="ARBA00022833"/>
    </source>
</evidence>
<feature type="coiled-coil region" evidence="5">
    <location>
        <begin position="168"/>
        <end position="202"/>
    </location>
</feature>
<evidence type="ECO:0000256" key="5">
    <source>
        <dbReference type="SAM" id="Coils"/>
    </source>
</evidence>
<dbReference type="GO" id="GO:0008270">
    <property type="term" value="F:zinc ion binding"/>
    <property type="evidence" value="ECO:0007669"/>
    <property type="project" value="UniProtKB-KW"/>
</dbReference>
<gene>
    <name evidence="8" type="ORF">MNOR_LOCUS20080</name>
</gene>
<sequence length="395" mass="45348">MQKFHHCHIYLNFTRMDFLECKVCHVPYNEDNHRPRNAPCGHELCTACIQGIIKDDIYMCPKCRQKHIVKVPEDLPVCFVLIDAIRAFKAQNISLLKETKSTVTGTTNDEVCDVHNKNIGHWCFKCQLWICVECLESHNILAGCSTATLVKAMEDMKEKQSKNIEMLLTTFEEDTKKLTSKSQELKDKRHELLKKAEQCGEEIDKIKNSLEQGNSHKERLIESRKNLISASTRQTFSERMKMATQRKQLLHSWSVKNLGTNTPLDLLKELKEDKAVYVEMVIKNETRHAKLSQHEKSFNLHPFIKQTVSDGSKYMHFERLQQEISEDAPLVFIELTLGNTIKGCIRVRLNKTLPNTSEHIVHIVTGQKGPSMKGVTLSYSDTYGLCNTSLPFSDI</sequence>
<evidence type="ECO:0000259" key="6">
    <source>
        <dbReference type="PROSITE" id="PS50089"/>
    </source>
</evidence>
<dbReference type="PANTHER" id="PTHR25462:SF296">
    <property type="entry name" value="MEIOTIC P26, ISOFORM F"/>
    <property type="match status" value="1"/>
</dbReference>
<name>A0AAV2R7A8_MEGNR</name>
<dbReference type="InterPro" id="IPR013083">
    <property type="entry name" value="Znf_RING/FYVE/PHD"/>
</dbReference>
<dbReference type="Gene3D" id="3.30.40.10">
    <property type="entry name" value="Zinc/RING finger domain, C3HC4 (zinc finger)"/>
    <property type="match status" value="1"/>
</dbReference>
<protein>
    <recommendedName>
        <fullName evidence="10">RING-type domain-containing protein</fullName>
    </recommendedName>
</protein>
<dbReference type="AlphaFoldDB" id="A0AAV2R7A8"/>
<dbReference type="Gene3D" id="3.30.160.60">
    <property type="entry name" value="Classic Zinc Finger"/>
    <property type="match status" value="1"/>
</dbReference>
<keyword evidence="3" id="KW-0862">Zinc</keyword>
<dbReference type="InterPro" id="IPR047153">
    <property type="entry name" value="TRIM45/56/19-like"/>
</dbReference>
<dbReference type="PROSITE" id="PS00518">
    <property type="entry name" value="ZF_RING_1"/>
    <property type="match status" value="1"/>
</dbReference>
<comment type="caution">
    <text evidence="8">The sequence shown here is derived from an EMBL/GenBank/DDBJ whole genome shotgun (WGS) entry which is preliminary data.</text>
</comment>
<organism evidence="8 9">
    <name type="scientific">Meganyctiphanes norvegica</name>
    <name type="common">Northern krill</name>
    <name type="synonym">Thysanopoda norvegica</name>
    <dbReference type="NCBI Taxonomy" id="48144"/>
    <lineage>
        <taxon>Eukaryota</taxon>
        <taxon>Metazoa</taxon>
        <taxon>Ecdysozoa</taxon>
        <taxon>Arthropoda</taxon>
        <taxon>Crustacea</taxon>
        <taxon>Multicrustacea</taxon>
        <taxon>Malacostraca</taxon>
        <taxon>Eumalacostraca</taxon>
        <taxon>Eucarida</taxon>
        <taxon>Euphausiacea</taxon>
        <taxon>Euphausiidae</taxon>
        <taxon>Meganyctiphanes</taxon>
    </lineage>
</organism>
<evidence type="ECO:0000259" key="7">
    <source>
        <dbReference type="PROSITE" id="PS50119"/>
    </source>
</evidence>
<dbReference type="GO" id="GO:0061630">
    <property type="term" value="F:ubiquitin protein ligase activity"/>
    <property type="evidence" value="ECO:0007669"/>
    <property type="project" value="TreeGrafter"/>
</dbReference>
<keyword evidence="1" id="KW-0479">Metal-binding</keyword>
<dbReference type="Proteomes" id="UP001497623">
    <property type="component" value="Unassembled WGS sequence"/>
</dbReference>
<dbReference type="InterPro" id="IPR000315">
    <property type="entry name" value="Znf_B-box"/>
</dbReference>
<keyword evidence="5" id="KW-0175">Coiled coil</keyword>
<dbReference type="PROSITE" id="PS50119">
    <property type="entry name" value="ZF_BBOX"/>
    <property type="match status" value="1"/>
</dbReference>
<evidence type="ECO:0000256" key="4">
    <source>
        <dbReference type="PROSITE-ProRule" id="PRU00024"/>
    </source>
</evidence>
<dbReference type="InterPro" id="IPR017907">
    <property type="entry name" value="Znf_RING_CS"/>
</dbReference>
<accession>A0AAV2R7A8</accession>
<dbReference type="EMBL" id="CAXKWB010015294">
    <property type="protein sequence ID" value="CAL4113254.1"/>
    <property type="molecule type" value="Genomic_DNA"/>
</dbReference>